<reference evidence="3 4" key="1">
    <citation type="submission" date="2019-07" db="EMBL/GenBank/DDBJ databases">
        <title>Microlunatus dokdonensis sp. nov. isolated from the rhizospheric soil of the wild plant Elymus tsukushiensis.</title>
        <authorList>
            <person name="Ghim S.-Y."/>
            <person name="Hwang Y.-J."/>
            <person name="Son J.-S."/>
            <person name="Shin J.-H."/>
        </authorList>
    </citation>
    <scope>NUCLEOTIDE SEQUENCE [LARGE SCALE GENOMIC DNA]</scope>
    <source>
        <strain evidence="3 4">KUDC0627</strain>
    </source>
</reference>
<organism evidence="3 4">
    <name type="scientific">Microlunatus elymi</name>
    <dbReference type="NCBI Taxonomy" id="2596828"/>
    <lineage>
        <taxon>Bacteria</taxon>
        <taxon>Bacillati</taxon>
        <taxon>Actinomycetota</taxon>
        <taxon>Actinomycetes</taxon>
        <taxon>Propionibacteriales</taxon>
        <taxon>Propionibacteriaceae</taxon>
        <taxon>Microlunatus</taxon>
    </lineage>
</organism>
<dbReference type="PANTHER" id="PTHR31438:SF1">
    <property type="entry name" value="LYSINE N-ACYLTRANSFERASE C17G9.06C-RELATED"/>
    <property type="match status" value="1"/>
</dbReference>
<dbReference type="GO" id="GO:0046677">
    <property type="term" value="P:response to antibiotic"/>
    <property type="evidence" value="ECO:0007669"/>
    <property type="project" value="UniProtKB-KW"/>
</dbReference>
<feature type="domain" description="N-acetyltransferase" evidence="2">
    <location>
        <begin position="56"/>
        <end position="223"/>
    </location>
</feature>
<dbReference type="Gene3D" id="3.40.630.30">
    <property type="match status" value="1"/>
</dbReference>
<dbReference type="OrthoDB" id="9814648at2"/>
<evidence type="ECO:0000313" key="4">
    <source>
        <dbReference type="Proteomes" id="UP000319263"/>
    </source>
</evidence>
<keyword evidence="3" id="KW-0808">Transferase</keyword>
<dbReference type="Proteomes" id="UP000319263">
    <property type="component" value="Chromosome"/>
</dbReference>
<dbReference type="SUPFAM" id="SSF55729">
    <property type="entry name" value="Acyl-CoA N-acyltransferases (Nat)"/>
    <property type="match status" value="1"/>
</dbReference>
<name>A0A516Q3U4_9ACTN</name>
<dbReference type="PROSITE" id="PS51186">
    <property type="entry name" value="GNAT"/>
    <property type="match status" value="1"/>
</dbReference>
<keyword evidence="1" id="KW-0046">Antibiotic resistance</keyword>
<evidence type="ECO:0000256" key="1">
    <source>
        <dbReference type="ARBA" id="ARBA00023251"/>
    </source>
</evidence>
<keyword evidence="4" id="KW-1185">Reference proteome</keyword>
<gene>
    <name evidence="3" type="ORF">FOE78_21220</name>
</gene>
<dbReference type="AlphaFoldDB" id="A0A516Q3U4"/>
<dbReference type="RefSeq" id="WP_143988028.1">
    <property type="nucleotide sequence ID" value="NZ_CP041692.1"/>
</dbReference>
<dbReference type="InterPro" id="IPR016181">
    <property type="entry name" value="Acyl_CoA_acyltransferase"/>
</dbReference>
<proteinExistence type="predicted"/>
<dbReference type="PANTHER" id="PTHR31438">
    <property type="entry name" value="LYSINE N-ACYLTRANSFERASE C17G9.06C-RELATED"/>
    <property type="match status" value="1"/>
</dbReference>
<protein>
    <submittedName>
        <fullName evidence="3">Acetyltransferase</fullName>
    </submittedName>
</protein>
<dbReference type="Pfam" id="PF13523">
    <property type="entry name" value="Acetyltransf_8"/>
    <property type="match status" value="1"/>
</dbReference>
<evidence type="ECO:0000313" key="3">
    <source>
        <dbReference type="EMBL" id="QDP98084.1"/>
    </source>
</evidence>
<dbReference type="KEGG" id="mik:FOE78_21220"/>
<sequence length="230" mass="25591">MTRVVVRDGVCESETDTERAESWLAAARRIAAPDEPVADDLSGDCKLFAVDHDLRIVLRPMTRGDLADVLRWRQADHVQRWFGGRSTLQEISDRYGPRIDGDEPTRMSVVEVNGRSIGFIQDYVIKDYPEYAILTPDADAIGGDYLIGEPSWIGRGIGTRLIWTWLTGLPDQHPASSKVFVAPDHRNTASLRILAKTGFEQGVWFDEPQRDGTVATLVGCALDLEVVIGR</sequence>
<dbReference type="EMBL" id="CP041692">
    <property type="protein sequence ID" value="QDP98084.1"/>
    <property type="molecule type" value="Genomic_DNA"/>
</dbReference>
<dbReference type="GO" id="GO:0016410">
    <property type="term" value="F:N-acyltransferase activity"/>
    <property type="evidence" value="ECO:0007669"/>
    <property type="project" value="TreeGrafter"/>
</dbReference>
<accession>A0A516Q3U4</accession>
<dbReference type="InterPro" id="IPR000182">
    <property type="entry name" value="GNAT_dom"/>
</dbReference>
<evidence type="ECO:0000259" key="2">
    <source>
        <dbReference type="PROSITE" id="PS51186"/>
    </source>
</evidence>